<evidence type="ECO:0000313" key="2">
    <source>
        <dbReference type="Proteomes" id="UP000241462"/>
    </source>
</evidence>
<dbReference type="AlphaFoldDB" id="A0A2T3A256"/>
<dbReference type="Proteomes" id="UP000241462">
    <property type="component" value="Unassembled WGS sequence"/>
</dbReference>
<name>A0A2T3A256_9PEZI</name>
<organism evidence="1 2">
    <name type="scientific">Coniella lustricola</name>
    <dbReference type="NCBI Taxonomy" id="2025994"/>
    <lineage>
        <taxon>Eukaryota</taxon>
        <taxon>Fungi</taxon>
        <taxon>Dikarya</taxon>
        <taxon>Ascomycota</taxon>
        <taxon>Pezizomycotina</taxon>
        <taxon>Sordariomycetes</taxon>
        <taxon>Sordariomycetidae</taxon>
        <taxon>Diaporthales</taxon>
        <taxon>Schizoparmaceae</taxon>
        <taxon>Coniella</taxon>
    </lineage>
</organism>
<gene>
    <name evidence="1" type="ORF">BD289DRAFT_41070</name>
</gene>
<evidence type="ECO:0000313" key="1">
    <source>
        <dbReference type="EMBL" id="PSR81429.1"/>
    </source>
</evidence>
<dbReference type="InParanoid" id="A0A2T3A256"/>
<reference evidence="1 2" key="1">
    <citation type="journal article" date="2018" name="Mycol. Prog.">
        <title>Coniella lustricola, a new species from submerged detritus.</title>
        <authorList>
            <person name="Raudabaugh D.B."/>
            <person name="Iturriaga T."/>
            <person name="Carver A."/>
            <person name="Mondo S."/>
            <person name="Pangilinan J."/>
            <person name="Lipzen A."/>
            <person name="He G."/>
            <person name="Amirebrahimi M."/>
            <person name="Grigoriev I.V."/>
            <person name="Miller A.N."/>
        </authorList>
    </citation>
    <scope>NUCLEOTIDE SEQUENCE [LARGE SCALE GENOMIC DNA]</scope>
    <source>
        <strain evidence="1 2">B22-T-1</strain>
    </source>
</reference>
<accession>A0A2T3A256</accession>
<protein>
    <submittedName>
        <fullName evidence="1">Uncharacterized protein</fullName>
    </submittedName>
</protein>
<dbReference type="EMBL" id="KZ678503">
    <property type="protein sequence ID" value="PSR81429.1"/>
    <property type="molecule type" value="Genomic_DNA"/>
</dbReference>
<keyword evidence="2" id="KW-1185">Reference proteome</keyword>
<proteinExistence type="predicted"/>
<sequence length="179" mass="19296">MAVLLDLVDPARENKVVLFDVDHQGRPAAAGESESVGRGGWLGICICIFGFSPVMKLYDLKSAQISLNPSLRGKPAMAVCQATANIASWCLLFSDCAQSLTPLTCDLVIFDVRSAGPTLGAVLAALARPEQDEPTMSVGAMQQGCAGCTGLRSREDYLPWAAAETHMEDERQRIQRDWP</sequence>